<dbReference type="EMBL" id="JAROKS010000017">
    <property type="protein sequence ID" value="KAK1794320.1"/>
    <property type="molecule type" value="Genomic_DNA"/>
</dbReference>
<dbReference type="Proteomes" id="UP001239994">
    <property type="component" value="Unassembled WGS sequence"/>
</dbReference>
<sequence>AMARGCTGSQYWDGLVRQCMSCHIVCGKTDPHLRCLDFCARLAVATTTKPVAVTALQPLATSKSTVTRHVPYTEVLVYALLGLAFAILLSTVLVALLALLRRARDHRERGEKHGQTDGRRQPSKDWLMAEALTQEAGMVPDRPRATETCVHCFAEQMEASCTLYQQAMPQPQHQHHHVNGLFRNHATGEVKERGDTLRIICSPTQTSM</sequence>
<proteinExistence type="predicted"/>
<reference evidence="2" key="1">
    <citation type="submission" date="2023-03" db="EMBL/GenBank/DDBJ databases">
        <title>Electrophorus voltai genome.</title>
        <authorList>
            <person name="Bian C."/>
        </authorList>
    </citation>
    <scope>NUCLEOTIDE SEQUENCE</scope>
    <source>
        <strain evidence="2">CB-2022</strain>
        <tissue evidence="2">Muscle</tissue>
    </source>
</reference>
<organism evidence="2 3">
    <name type="scientific">Electrophorus voltai</name>
    <dbReference type="NCBI Taxonomy" id="2609070"/>
    <lineage>
        <taxon>Eukaryota</taxon>
        <taxon>Metazoa</taxon>
        <taxon>Chordata</taxon>
        <taxon>Craniata</taxon>
        <taxon>Vertebrata</taxon>
        <taxon>Euteleostomi</taxon>
        <taxon>Actinopterygii</taxon>
        <taxon>Neopterygii</taxon>
        <taxon>Teleostei</taxon>
        <taxon>Ostariophysi</taxon>
        <taxon>Gymnotiformes</taxon>
        <taxon>Gymnotoidei</taxon>
        <taxon>Gymnotidae</taxon>
        <taxon>Electrophorus</taxon>
    </lineage>
</organism>
<dbReference type="Gene3D" id="4.10.1290.10">
    <property type="entry name" value="Tumor necrosis factor receptor superfamily"/>
    <property type="match status" value="1"/>
</dbReference>
<feature type="transmembrane region" description="Helical" evidence="1">
    <location>
        <begin position="75"/>
        <end position="100"/>
    </location>
</feature>
<dbReference type="GO" id="GO:0030889">
    <property type="term" value="P:negative regulation of B cell proliferation"/>
    <property type="evidence" value="ECO:0007669"/>
    <property type="project" value="TreeGrafter"/>
</dbReference>
<keyword evidence="1" id="KW-1133">Transmembrane helix</keyword>
<keyword evidence="1" id="KW-0812">Transmembrane</keyword>
<evidence type="ECO:0008006" key="4">
    <source>
        <dbReference type="Google" id="ProtNLM"/>
    </source>
</evidence>
<dbReference type="GO" id="GO:0005886">
    <property type="term" value="C:plasma membrane"/>
    <property type="evidence" value="ECO:0007669"/>
    <property type="project" value="InterPro"/>
</dbReference>
<dbReference type="PANTHER" id="PTHR15511:SF2">
    <property type="entry name" value="TUMOR NECROSIS FACTOR RECEPTOR SUPERFAMILY MEMBER 13B"/>
    <property type="match status" value="1"/>
</dbReference>
<feature type="non-terminal residue" evidence="2">
    <location>
        <position position="1"/>
    </location>
</feature>
<dbReference type="AlphaFoldDB" id="A0AAD8Z825"/>
<dbReference type="PANTHER" id="PTHR15511">
    <property type="entry name" value="TUMOR NECROSIS FACTOR RECEPTOR SUPERFAMILY MEMBER 13B"/>
    <property type="match status" value="1"/>
</dbReference>
<evidence type="ECO:0000313" key="3">
    <source>
        <dbReference type="Proteomes" id="UP001239994"/>
    </source>
</evidence>
<protein>
    <recommendedName>
        <fullName evidence="4">TACI cysteine-rich domain-containing protein</fullName>
    </recommendedName>
</protein>
<accession>A0AAD8Z825</accession>
<comment type="caution">
    <text evidence="2">The sequence shown here is derived from an EMBL/GenBank/DDBJ whole genome shotgun (WGS) entry which is preliminary data.</text>
</comment>
<evidence type="ECO:0000313" key="2">
    <source>
        <dbReference type="EMBL" id="KAK1794320.1"/>
    </source>
</evidence>
<gene>
    <name evidence="2" type="ORF">P4O66_011205</name>
</gene>
<name>A0AAD8Z825_9TELE</name>
<dbReference type="InterPro" id="IPR022317">
    <property type="entry name" value="TNFR_13B"/>
</dbReference>
<keyword evidence="3" id="KW-1185">Reference proteome</keyword>
<dbReference type="SUPFAM" id="SSF57586">
    <property type="entry name" value="TNF receptor-like"/>
    <property type="match status" value="1"/>
</dbReference>
<keyword evidence="1" id="KW-0472">Membrane</keyword>
<dbReference type="GO" id="GO:0001782">
    <property type="term" value="P:B cell homeostasis"/>
    <property type="evidence" value="ECO:0007669"/>
    <property type="project" value="TreeGrafter"/>
</dbReference>
<dbReference type="GO" id="GO:0002244">
    <property type="term" value="P:hematopoietic progenitor cell differentiation"/>
    <property type="evidence" value="ECO:0007669"/>
    <property type="project" value="TreeGrafter"/>
</dbReference>
<evidence type="ECO:0000256" key="1">
    <source>
        <dbReference type="SAM" id="Phobius"/>
    </source>
</evidence>